<sequence length="295" mass="33659">MPTDANEELVKQLEATGDYRVLRRLEPYPANLRPDGCVRIGVAIDVETTGLDVARDEVIELAMVKFAYSADDRVLGVVDVFQAFQQPTHPIVPEIVELTGITDVMVEGKIIDTEAVVRFVENAKIIAAHNASFDRKIAERFWPIFVHKPWACTATGVAWKEHGFSGAKLEHLLARYGLFYDAHRASDDCDALVALLSQTLPRASATVLSVLLARARRKTIRIWALQSPFQLKGILKKRNYRWSDGADGRPKSWYLDIDEAELEAELRFLRTEIYRRDIDIERQEFTALDRYSERW</sequence>
<dbReference type="InterPro" id="IPR013520">
    <property type="entry name" value="Ribonucl_H"/>
</dbReference>
<dbReference type="EMBL" id="LBJM01000064">
    <property type="protein sequence ID" value="RXH37970.1"/>
    <property type="molecule type" value="Genomic_DNA"/>
</dbReference>
<evidence type="ECO:0000256" key="1">
    <source>
        <dbReference type="ARBA" id="ARBA00025483"/>
    </source>
</evidence>
<comment type="function">
    <text evidence="1">DNA polymerase III is a complex, multichain enzyme responsible for most of the replicative synthesis in bacteria. The epsilon subunit contain the editing function and is a proofreading 3'-5' exonuclease.</text>
</comment>
<proteinExistence type="predicted"/>
<dbReference type="GO" id="GO:0003676">
    <property type="term" value="F:nucleic acid binding"/>
    <property type="evidence" value="ECO:0007669"/>
    <property type="project" value="InterPro"/>
</dbReference>
<comment type="caution">
    <text evidence="4">The sequence shown here is derived from an EMBL/GenBank/DDBJ whole genome shotgun (WGS) entry which is preliminary data.</text>
</comment>
<accession>A0A4Q0SHJ7</accession>
<dbReference type="GO" id="GO:0005829">
    <property type="term" value="C:cytosol"/>
    <property type="evidence" value="ECO:0007669"/>
    <property type="project" value="TreeGrafter"/>
</dbReference>
<evidence type="ECO:0000259" key="3">
    <source>
        <dbReference type="SMART" id="SM00479"/>
    </source>
</evidence>
<dbReference type="InterPro" id="IPR012337">
    <property type="entry name" value="RNaseH-like_sf"/>
</dbReference>
<name>A0A4Q0SHJ7_9BRAD</name>
<dbReference type="NCBIfam" id="NF006615">
    <property type="entry name" value="PRK09182.1"/>
    <property type="match status" value="1"/>
</dbReference>
<dbReference type="AlphaFoldDB" id="A0A4Q0SHJ7"/>
<dbReference type="GO" id="GO:0045004">
    <property type="term" value="P:DNA replication proofreading"/>
    <property type="evidence" value="ECO:0007669"/>
    <property type="project" value="TreeGrafter"/>
</dbReference>
<organism evidence="4 5">
    <name type="scientific">Bradyrhizobium zhanjiangense</name>
    <dbReference type="NCBI Taxonomy" id="1325107"/>
    <lineage>
        <taxon>Bacteria</taxon>
        <taxon>Pseudomonadati</taxon>
        <taxon>Pseudomonadota</taxon>
        <taxon>Alphaproteobacteria</taxon>
        <taxon>Hyphomicrobiales</taxon>
        <taxon>Nitrobacteraceae</taxon>
        <taxon>Bradyrhizobium</taxon>
    </lineage>
</organism>
<dbReference type="CDD" id="cd06127">
    <property type="entry name" value="DEDDh"/>
    <property type="match status" value="1"/>
</dbReference>
<dbReference type="Proteomes" id="UP000290565">
    <property type="component" value="Unassembled WGS sequence"/>
</dbReference>
<feature type="domain" description="Exonuclease" evidence="3">
    <location>
        <begin position="42"/>
        <end position="205"/>
    </location>
</feature>
<dbReference type="PANTHER" id="PTHR30231">
    <property type="entry name" value="DNA POLYMERASE III SUBUNIT EPSILON"/>
    <property type="match status" value="1"/>
</dbReference>
<dbReference type="InterPro" id="IPR036397">
    <property type="entry name" value="RNaseH_sf"/>
</dbReference>
<dbReference type="SUPFAM" id="SSF53098">
    <property type="entry name" value="Ribonuclease H-like"/>
    <property type="match status" value="1"/>
</dbReference>
<protein>
    <submittedName>
        <fullName evidence="4">DNA polymerase III subunit epsilon</fullName>
    </submittedName>
</protein>
<dbReference type="SMART" id="SM00479">
    <property type="entry name" value="EXOIII"/>
    <property type="match status" value="1"/>
</dbReference>
<dbReference type="Gene3D" id="3.30.420.10">
    <property type="entry name" value="Ribonuclease H-like superfamily/Ribonuclease H"/>
    <property type="match status" value="1"/>
</dbReference>
<evidence type="ECO:0000256" key="2">
    <source>
        <dbReference type="ARBA" id="ARBA00026073"/>
    </source>
</evidence>
<evidence type="ECO:0000313" key="4">
    <source>
        <dbReference type="EMBL" id="RXH37970.1"/>
    </source>
</evidence>
<gene>
    <name evidence="4" type="ORF">XH94_23800</name>
</gene>
<evidence type="ECO:0000313" key="5">
    <source>
        <dbReference type="Proteomes" id="UP000290565"/>
    </source>
</evidence>
<reference evidence="4 5" key="1">
    <citation type="submission" date="2015-04" db="EMBL/GenBank/DDBJ databases">
        <title>Comparative genomics of rhizobia nodulating Arachis hypogaea in China.</title>
        <authorList>
            <person name="Li Y."/>
        </authorList>
    </citation>
    <scope>NUCLEOTIDE SEQUENCE [LARGE SCALE GENOMIC DNA]</scope>
    <source>
        <strain evidence="4 5">CCBAU 51787</strain>
    </source>
</reference>
<dbReference type="FunFam" id="3.30.420.10:FF:000045">
    <property type="entry name" value="3'-5' exonuclease DinG"/>
    <property type="match status" value="1"/>
</dbReference>
<comment type="subunit">
    <text evidence="2">DNA polymerase III contains a core (composed of alpha, epsilon and theta chains) that associates with a tau subunit. This core dimerizes to form the POLIII' complex. PolIII' associates with the gamma complex (composed of gamma, delta, delta', psi and chi chains) and with the beta chain to form the complete DNA polymerase III complex.</text>
</comment>
<dbReference type="Pfam" id="PF00929">
    <property type="entry name" value="RNase_T"/>
    <property type="match status" value="1"/>
</dbReference>
<dbReference type="PANTHER" id="PTHR30231:SF37">
    <property type="entry name" value="EXODEOXYRIBONUCLEASE 10"/>
    <property type="match status" value="1"/>
</dbReference>
<dbReference type="GO" id="GO:0008408">
    <property type="term" value="F:3'-5' exonuclease activity"/>
    <property type="evidence" value="ECO:0007669"/>
    <property type="project" value="TreeGrafter"/>
</dbReference>